<reference evidence="1 2" key="1">
    <citation type="journal article" date="2018" name="Sci. Rep.">
        <title>Genomic signatures of local adaptation to the degree of environmental predictability in rotifers.</title>
        <authorList>
            <person name="Franch-Gras L."/>
            <person name="Hahn C."/>
            <person name="Garcia-Roger E.M."/>
            <person name="Carmona M.J."/>
            <person name="Serra M."/>
            <person name="Gomez A."/>
        </authorList>
    </citation>
    <scope>NUCLEOTIDE SEQUENCE [LARGE SCALE GENOMIC DNA]</scope>
    <source>
        <strain evidence="1">HYR1</strain>
    </source>
</reference>
<organism evidence="1 2">
    <name type="scientific">Brachionus plicatilis</name>
    <name type="common">Marine rotifer</name>
    <name type="synonym">Brachionus muelleri</name>
    <dbReference type="NCBI Taxonomy" id="10195"/>
    <lineage>
        <taxon>Eukaryota</taxon>
        <taxon>Metazoa</taxon>
        <taxon>Spiralia</taxon>
        <taxon>Gnathifera</taxon>
        <taxon>Rotifera</taxon>
        <taxon>Eurotatoria</taxon>
        <taxon>Monogononta</taxon>
        <taxon>Pseudotrocha</taxon>
        <taxon>Ploima</taxon>
        <taxon>Brachionidae</taxon>
        <taxon>Brachionus</taxon>
    </lineage>
</organism>
<name>A0A3M7S435_BRAPC</name>
<dbReference type="EMBL" id="REGN01002071">
    <property type="protein sequence ID" value="RNA30574.1"/>
    <property type="molecule type" value="Genomic_DNA"/>
</dbReference>
<dbReference type="AlphaFoldDB" id="A0A3M7S435"/>
<keyword evidence="2" id="KW-1185">Reference proteome</keyword>
<dbReference type="Proteomes" id="UP000276133">
    <property type="component" value="Unassembled WGS sequence"/>
</dbReference>
<protein>
    <submittedName>
        <fullName evidence="1">Uncharacterized protein</fullName>
    </submittedName>
</protein>
<comment type="caution">
    <text evidence="1">The sequence shown here is derived from an EMBL/GenBank/DDBJ whole genome shotgun (WGS) entry which is preliminary data.</text>
</comment>
<accession>A0A3M7S435</accession>
<gene>
    <name evidence="1" type="ORF">BpHYR1_054284</name>
</gene>
<evidence type="ECO:0000313" key="2">
    <source>
        <dbReference type="Proteomes" id="UP000276133"/>
    </source>
</evidence>
<evidence type="ECO:0000313" key="1">
    <source>
        <dbReference type="EMBL" id="RNA30574.1"/>
    </source>
</evidence>
<proteinExistence type="predicted"/>
<sequence>MHFSMTFSFSLIFGFRQDTISINALFETDKNRRNTFRVRLSESTHILDVICVHTYNLENISHLFSDIYGCETRFNFKKGLLNTLQFSAFYTSVKSILINCAIWLKFESL</sequence>